<dbReference type="PANTHER" id="PTHR30319:SF1">
    <property type="entry name" value="TRANSCRIPTIONAL REPRESSOR PAAX"/>
    <property type="match status" value="1"/>
</dbReference>
<feature type="domain" description="Transcriptional repressor PaaX-like central Cas2-like" evidence="3">
    <location>
        <begin position="100"/>
        <end position="146"/>
    </location>
</feature>
<dbReference type="InterPro" id="IPR013225">
    <property type="entry name" value="PaaX_C"/>
</dbReference>
<dbReference type="Pfam" id="PF07848">
    <property type="entry name" value="PaaX"/>
    <property type="match status" value="1"/>
</dbReference>
<dbReference type="EMBL" id="JBEYBN010000041">
    <property type="protein sequence ID" value="MEU2269828.1"/>
    <property type="molecule type" value="Genomic_DNA"/>
</dbReference>
<dbReference type="Pfam" id="PF20803">
    <property type="entry name" value="PaaX_M"/>
    <property type="match status" value="1"/>
</dbReference>
<proteinExistence type="predicted"/>
<gene>
    <name evidence="4" type="ORF">ABZ568_26200</name>
</gene>
<comment type="caution">
    <text evidence="4">The sequence shown here is derived from an EMBL/GenBank/DDBJ whole genome shotgun (WGS) entry which is preliminary data.</text>
</comment>
<dbReference type="InterPro" id="IPR036388">
    <property type="entry name" value="WH-like_DNA-bd_sf"/>
</dbReference>
<keyword evidence="5" id="KW-1185">Reference proteome</keyword>
<dbReference type="RefSeq" id="WP_359791150.1">
    <property type="nucleotide sequence ID" value="NZ_JBEYBN010000041.1"/>
</dbReference>
<dbReference type="PANTHER" id="PTHR30319">
    <property type="entry name" value="PHENYLACETIC ACID REGULATOR-RELATED TRANSCRIPTIONAL REPRESSOR"/>
    <property type="match status" value="1"/>
</dbReference>
<evidence type="ECO:0000259" key="1">
    <source>
        <dbReference type="Pfam" id="PF07848"/>
    </source>
</evidence>
<organism evidence="4 5">
    <name type="scientific">Streptomyces olindensis</name>
    <dbReference type="NCBI Taxonomy" id="358823"/>
    <lineage>
        <taxon>Bacteria</taxon>
        <taxon>Bacillati</taxon>
        <taxon>Actinomycetota</taxon>
        <taxon>Actinomycetes</taxon>
        <taxon>Kitasatosporales</taxon>
        <taxon>Streptomycetaceae</taxon>
        <taxon>Streptomyces</taxon>
    </lineage>
</organism>
<reference evidence="4 5" key="1">
    <citation type="submission" date="2024-06" db="EMBL/GenBank/DDBJ databases">
        <title>The Natural Products Discovery Center: Release of the First 8490 Sequenced Strains for Exploring Actinobacteria Biosynthetic Diversity.</title>
        <authorList>
            <person name="Kalkreuter E."/>
            <person name="Kautsar S.A."/>
            <person name="Yang D."/>
            <person name="Bader C.D."/>
            <person name="Teijaro C.N."/>
            <person name="Fluegel L."/>
            <person name="Davis C.M."/>
            <person name="Simpson J.R."/>
            <person name="Lauterbach L."/>
            <person name="Steele A.D."/>
            <person name="Gui C."/>
            <person name="Meng S."/>
            <person name="Li G."/>
            <person name="Viehrig K."/>
            <person name="Ye F."/>
            <person name="Su P."/>
            <person name="Kiefer A.F."/>
            <person name="Nichols A."/>
            <person name="Cepeda A.J."/>
            <person name="Yan W."/>
            <person name="Fan B."/>
            <person name="Jiang Y."/>
            <person name="Adhikari A."/>
            <person name="Zheng C.-J."/>
            <person name="Schuster L."/>
            <person name="Cowan T.M."/>
            <person name="Smanski M.J."/>
            <person name="Chevrette M.G."/>
            <person name="De Carvalho L.P.S."/>
            <person name="Shen B."/>
        </authorList>
    </citation>
    <scope>NUCLEOTIDE SEQUENCE [LARGE SCALE GENOMIC DNA]</scope>
    <source>
        <strain evidence="4 5">NPDC019583</strain>
    </source>
</reference>
<evidence type="ECO:0000313" key="5">
    <source>
        <dbReference type="Proteomes" id="UP001550603"/>
    </source>
</evidence>
<accession>A0ABV2Y0P2</accession>
<evidence type="ECO:0000259" key="2">
    <source>
        <dbReference type="Pfam" id="PF08223"/>
    </source>
</evidence>
<feature type="domain" description="Transcriptional repressor PaaX-like C-terminal" evidence="2">
    <location>
        <begin position="181"/>
        <end position="259"/>
    </location>
</feature>
<protein>
    <submittedName>
        <fullName evidence="4">PaaX family transcriptional regulator C-terminal domain-containing protein</fullName>
    </submittedName>
</protein>
<dbReference type="Proteomes" id="UP001550603">
    <property type="component" value="Unassembled WGS sequence"/>
</dbReference>
<dbReference type="InterPro" id="IPR048846">
    <property type="entry name" value="PaaX-like_central"/>
</dbReference>
<dbReference type="PIRSF" id="PIRSF020623">
    <property type="entry name" value="PaaX"/>
    <property type="match status" value="1"/>
</dbReference>
<dbReference type="Gene3D" id="3.30.70.2650">
    <property type="match status" value="1"/>
</dbReference>
<evidence type="ECO:0000259" key="3">
    <source>
        <dbReference type="Pfam" id="PF20803"/>
    </source>
</evidence>
<feature type="domain" description="Transcriptional repressor PaaX-like N-terminal" evidence="1">
    <location>
        <begin position="27"/>
        <end position="77"/>
    </location>
</feature>
<sequence>MPAKISRRPPLSIVMTTFGLRTDLGFPGPLQAGLFVHVGLALGINEPAMRAALRRSVERGLLQDHRVGRSVEYDLSPSGTALVRQAGARMFDPAALGHSAGEWTLLAFPTPPVLRNDRYQLGTRLEWAGFGRLMSNLWITPGRVDASAILDYADPAEGQPAAFEAVAITPTDIPSLIERVWDMAALRQAHDIFLGRWEAVEPTTDHQLPQLVELFDTWGDLLRADPGLPTEHLPPDWPATRSARAFHRLRDALWNGARDELNRLQPRPTPR</sequence>
<dbReference type="InterPro" id="IPR011965">
    <property type="entry name" value="PaaX_trns_reg"/>
</dbReference>
<name>A0ABV2Y0P2_9ACTN</name>
<evidence type="ECO:0000313" key="4">
    <source>
        <dbReference type="EMBL" id="MEU2269828.1"/>
    </source>
</evidence>
<dbReference type="InterPro" id="IPR012906">
    <property type="entry name" value="PaaX-like_N"/>
</dbReference>
<dbReference type="Pfam" id="PF08223">
    <property type="entry name" value="PaaX_C"/>
    <property type="match status" value="1"/>
</dbReference>
<dbReference type="Gene3D" id="1.10.10.10">
    <property type="entry name" value="Winged helix-like DNA-binding domain superfamily/Winged helix DNA-binding domain"/>
    <property type="match status" value="1"/>
</dbReference>
<dbReference type="Gene3D" id="1.20.58.1460">
    <property type="match status" value="1"/>
</dbReference>